<proteinExistence type="predicted"/>
<sequence length="225" mass="24238">MRSGSMAAPQSESFSSLKESASAKSKKKKKMSLILFNFYNFTGIGSSSASKGITPDEMLRLPTGHKGRGPLRNCSTGGLSEASTRTDAVIRPEGHGTRVSPRGVAGAGGHIVVVMMTIAARNHLLGLQTLISLLVQMRWTFGQALRTLLSLESPLSNRHGRVGVEARPREEVLAEKGLDYKKLDSEIEARKSNRPTSASSSRPPSAHSVRSEAVAKSEPIWRSKT</sequence>
<gene>
    <name evidence="2" type="ORF">SAY87_013111</name>
</gene>
<dbReference type="PANTHER" id="PTHR32091:SF20">
    <property type="entry name" value="EUKARYOTIC TRANSLATION INITIATION FACTOR 4B1"/>
    <property type="match status" value="1"/>
</dbReference>
<dbReference type="GO" id="GO:0003729">
    <property type="term" value="F:mRNA binding"/>
    <property type="evidence" value="ECO:0007669"/>
    <property type="project" value="TreeGrafter"/>
</dbReference>
<feature type="compositionally biased region" description="Low complexity" evidence="1">
    <location>
        <begin position="194"/>
        <end position="208"/>
    </location>
</feature>
<feature type="compositionally biased region" description="Basic and acidic residues" evidence="1">
    <location>
        <begin position="209"/>
        <end position="225"/>
    </location>
</feature>
<dbReference type="PANTHER" id="PTHR32091">
    <property type="entry name" value="EUKARYOTIC TRANSLATION INITIATION FACTOR 4B"/>
    <property type="match status" value="1"/>
</dbReference>
<evidence type="ECO:0000256" key="1">
    <source>
        <dbReference type="SAM" id="MobiDB-lite"/>
    </source>
</evidence>
<dbReference type="EMBL" id="JAXIOK010000008">
    <property type="protein sequence ID" value="KAK4763673.1"/>
    <property type="molecule type" value="Genomic_DNA"/>
</dbReference>
<dbReference type="Pfam" id="PF06273">
    <property type="entry name" value="eIF-4B"/>
    <property type="match status" value="2"/>
</dbReference>
<dbReference type="Proteomes" id="UP001345219">
    <property type="component" value="Chromosome 11"/>
</dbReference>
<organism evidence="2 3">
    <name type="scientific">Trapa incisa</name>
    <dbReference type="NCBI Taxonomy" id="236973"/>
    <lineage>
        <taxon>Eukaryota</taxon>
        <taxon>Viridiplantae</taxon>
        <taxon>Streptophyta</taxon>
        <taxon>Embryophyta</taxon>
        <taxon>Tracheophyta</taxon>
        <taxon>Spermatophyta</taxon>
        <taxon>Magnoliopsida</taxon>
        <taxon>eudicotyledons</taxon>
        <taxon>Gunneridae</taxon>
        <taxon>Pentapetalae</taxon>
        <taxon>rosids</taxon>
        <taxon>malvids</taxon>
        <taxon>Myrtales</taxon>
        <taxon>Lythraceae</taxon>
        <taxon>Trapa</taxon>
    </lineage>
</organism>
<evidence type="ECO:0000313" key="3">
    <source>
        <dbReference type="Proteomes" id="UP001345219"/>
    </source>
</evidence>
<name>A0AAN7KFU1_9MYRT</name>
<feature type="region of interest" description="Disordered" evidence="1">
    <location>
        <begin position="61"/>
        <end position="84"/>
    </location>
</feature>
<accession>A0AAN7KFU1</accession>
<feature type="compositionally biased region" description="Polar residues" evidence="1">
    <location>
        <begin position="73"/>
        <end position="84"/>
    </location>
</feature>
<dbReference type="InterPro" id="IPR010433">
    <property type="entry name" value="EIF-4B_pln"/>
</dbReference>
<dbReference type="AlphaFoldDB" id="A0AAN7KFU1"/>
<keyword evidence="3" id="KW-1185">Reference proteome</keyword>
<comment type="caution">
    <text evidence="2">The sequence shown here is derived from an EMBL/GenBank/DDBJ whole genome shotgun (WGS) entry which is preliminary data.</text>
</comment>
<dbReference type="GO" id="GO:0003743">
    <property type="term" value="F:translation initiation factor activity"/>
    <property type="evidence" value="ECO:0007669"/>
    <property type="project" value="InterPro"/>
</dbReference>
<evidence type="ECO:0000313" key="2">
    <source>
        <dbReference type="EMBL" id="KAK4763673.1"/>
    </source>
</evidence>
<feature type="region of interest" description="Disordered" evidence="1">
    <location>
        <begin position="184"/>
        <end position="225"/>
    </location>
</feature>
<protein>
    <submittedName>
        <fullName evidence="2">Uncharacterized protein</fullName>
    </submittedName>
</protein>
<reference evidence="2 3" key="1">
    <citation type="journal article" date="2023" name="Hortic Res">
        <title>Pangenome of water caltrop reveals structural variations and asymmetric subgenome divergence after allopolyploidization.</title>
        <authorList>
            <person name="Zhang X."/>
            <person name="Chen Y."/>
            <person name="Wang L."/>
            <person name="Yuan Y."/>
            <person name="Fang M."/>
            <person name="Shi L."/>
            <person name="Lu R."/>
            <person name="Comes H.P."/>
            <person name="Ma Y."/>
            <person name="Chen Y."/>
            <person name="Huang G."/>
            <person name="Zhou Y."/>
            <person name="Zheng Z."/>
            <person name="Qiu Y."/>
        </authorList>
    </citation>
    <scope>NUCLEOTIDE SEQUENCE [LARGE SCALE GENOMIC DNA]</scope>
    <source>
        <tissue evidence="2">Roots</tissue>
    </source>
</reference>